<proteinExistence type="predicted"/>
<reference evidence="2 3" key="1">
    <citation type="journal article" date="2015" name="Genome Announc.">
        <title>Expanding the biotechnology potential of lactobacilli through comparative genomics of 213 strains and associated genera.</title>
        <authorList>
            <person name="Sun Z."/>
            <person name="Harris H.M."/>
            <person name="McCann A."/>
            <person name="Guo C."/>
            <person name="Argimon S."/>
            <person name="Zhang W."/>
            <person name="Yang X."/>
            <person name="Jeffery I.B."/>
            <person name="Cooney J.C."/>
            <person name="Kagawa T.F."/>
            <person name="Liu W."/>
            <person name="Song Y."/>
            <person name="Salvetti E."/>
            <person name="Wrobel A."/>
            <person name="Rasinkangas P."/>
            <person name="Parkhill J."/>
            <person name="Rea M.C."/>
            <person name="O'Sullivan O."/>
            <person name="Ritari J."/>
            <person name="Douillard F.P."/>
            <person name="Paul Ross R."/>
            <person name="Yang R."/>
            <person name="Briner A.E."/>
            <person name="Felis G.E."/>
            <person name="de Vos W.M."/>
            <person name="Barrangou R."/>
            <person name="Klaenhammer T.R."/>
            <person name="Caufield P.W."/>
            <person name="Cui Y."/>
            <person name="Zhang H."/>
            <person name="O'Toole P.W."/>
        </authorList>
    </citation>
    <scope>NUCLEOTIDE SEQUENCE [LARGE SCALE GENOMIC DNA]</scope>
    <source>
        <strain evidence="2 3">DSM 22698</strain>
    </source>
</reference>
<gene>
    <name evidence="2" type="ORF">FD19_GL001557</name>
</gene>
<evidence type="ECO:0000313" key="2">
    <source>
        <dbReference type="EMBL" id="KRM86976.1"/>
    </source>
</evidence>
<protein>
    <recommendedName>
        <fullName evidence="1">MIP18 family-like domain-containing protein</fullName>
    </recommendedName>
</protein>
<comment type="caution">
    <text evidence="2">The sequence shown here is derived from an EMBL/GenBank/DDBJ whole genome shotgun (WGS) entry which is preliminary data.</text>
</comment>
<dbReference type="RefSeq" id="WP_056969504.1">
    <property type="nucleotide sequence ID" value="NZ_AYZK01000004.1"/>
</dbReference>
<dbReference type="InterPro" id="IPR052339">
    <property type="entry name" value="Fe-S_Maturation_MIP18"/>
</dbReference>
<dbReference type="Proteomes" id="UP000051789">
    <property type="component" value="Unassembled WGS sequence"/>
</dbReference>
<organism evidence="2 3">
    <name type="scientific">Lacticaseibacillus thailandensis DSM 22698 = JCM 13996</name>
    <dbReference type="NCBI Taxonomy" id="1423810"/>
    <lineage>
        <taxon>Bacteria</taxon>
        <taxon>Bacillati</taxon>
        <taxon>Bacillota</taxon>
        <taxon>Bacilli</taxon>
        <taxon>Lactobacillales</taxon>
        <taxon>Lactobacillaceae</taxon>
        <taxon>Lacticaseibacillus</taxon>
    </lineage>
</organism>
<keyword evidence="3" id="KW-1185">Reference proteome</keyword>
<dbReference type="STRING" id="1423810.FD19_GL001557"/>
<feature type="domain" description="MIP18 family-like" evidence="1">
    <location>
        <begin position="19"/>
        <end position="90"/>
    </location>
</feature>
<dbReference type="PATRIC" id="fig|1423810.4.peg.1603"/>
<accession>A0A0R2C6P0</accession>
<dbReference type="InterPro" id="IPR002744">
    <property type="entry name" value="MIP18-like"/>
</dbReference>
<evidence type="ECO:0000313" key="3">
    <source>
        <dbReference type="Proteomes" id="UP000051789"/>
    </source>
</evidence>
<dbReference type="Gene3D" id="3.30.300.130">
    <property type="entry name" value="Fe-S cluster assembly (FSCA)"/>
    <property type="match status" value="1"/>
</dbReference>
<dbReference type="PANTHER" id="PTHR42831">
    <property type="entry name" value="FE-S PROTEIN MATURATION AUXILIARY FACTOR YITW"/>
    <property type="match status" value="1"/>
</dbReference>
<dbReference type="EMBL" id="AYZK01000004">
    <property type="protein sequence ID" value="KRM86976.1"/>
    <property type="molecule type" value="Genomic_DNA"/>
</dbReference>
<dbReference type="PANTHER" id="PTHR42831:SF1">
    <property type="entry name" value="FE-S PROTEIN MATURATION AUXILIARY FACTOR YITW"/>
    <property type="match status" value="1"/>
</dbReference>
<dbReference type="Pfam" id="PF01883">
    <property type="entry name" value="FeS_assembly_P"/>
    <property type="match status" value="1"/>
</dbReference>
<dbReference type="InterPro" id="IPR034904">
    <property type="entry name" value="FSCA_dom_sf"/>
</dbReference>
<evidence type="ECO:0000259" key="1">
    <source>
        <dbReference type="Pfam" id="PF01883"/>
    </source>
</evidence>
<dbReference type="SUPFAM" id="SSF117916">
    <property type="entry name" value="Fe-S cluster assembly (FSCA) domain-like"/>
    <property type="match status" value="1"/>
</dbReference>
<name>A0A0R2C6P0_9LACO</name>
<sequence length="113" mass="12651">MQLADYHATTENIDATTDAALTDALVQAVDPELMVDMLNLGLVYHVRRTDNGDYEVQMLLTQIGCPLTDYLDKMVQHAIALVAPDAQVRVQFRLTPAWTMDRMSRVARMTLGV</sequence>
<dbReference type="AlphaFoldDB" id="A0A0R2C6P0"/>